<evidence type="ECO:0000313" key="4">
    <source>
        <dbReference type="Proteomes" id="UP000663419"/>
    </source>
</evidence>
<gene>
    <name evidence="3" type="ORF">I7I53_08954</name>
</gene>
<evidence type="ECO:0000313" key="3">
    <source>
        <dbReference type="EMBL" id="QSS48823.1"/>
    </source>
</evidence>
<feature type="domain" description="Retrovirus-related Pol polyprotein from transposon TNT 1-94-like beta-barrel" evidence="2">
    <location>
        <begin position="143"/>
        <end position="216"/>
    </location>
</feature>
<dbReference type="Proteomes" id="UP000663419">
    <property type="component" value="Chromosome 1"/>
</dbReference>
<dbReference type="AlphaFoldDB" id="A0A8A1L835"/>
<dbReference type="Pfam" id="PF13976">
    <property type="entry name" value="gag_pre-integrs"/>
    <property type="match status" value="1"/>
</dbReference>
<organism evidence="3 4">
    <name type="scientific">Ajellomyces capsulatus (strain H88)</name>
    <name type="common">Darling's disease fungus</name>
    <name type="synonym">Histoplasma capsulatum</name>
    <dbReference type="NCBI Taxonomy" id="544711"/>
    <lineage>
        <taxon>Eukaryota</taxon>
        <taxon>Fungi</taxon>
        <taxon>Dikarya</taxon>
        <taxon>Ascomycota</taxon>
        <taxon>Pezizomycotina</taxon>
        <taxon>Eurotiomycetes</taxon>
        <taxon>Eurotiomycetidae</taxon>
        <taxon>Onygenales</taxon>
        <taxon>Ajellomycetaceae</taxon>
        <taxon>Histoplasma</taxon>
    </lineage>
</organism>
<feature type="domain" description="GAG-pre-integrase" evidence="1">
    <location>
        <begin position="296"/>
        <end position="361"/>
    </location>
</feature>
<evidence type="ECO:0000259" key="2">
    <source>
        <dbReference type="Pfam" id="PF22936"/>
    </source>
</evidence>
<dbReference type="Pfam" id="PF22936">
    <property type="entry name" value="Pol_BBD"/>
    <property type="match status" value="1"/>
</dbReference>
<dbReference type="InterPro" id="IPR025724">
    <property type="entry name" value="GAG-pre-integrase_dom"/>
</dbReference>
<dbReference type="EMBL" id="CP069102">
    <property type="protein sequence ID" value="QSS48823.1"/>
    <property type="molecule type" value="Genomic_DNA"/>
</dbReference>
<evidence type="ECO:0008006" key="5">
    <source>
        <dbReference type="Google" id="ProtNLM"/>
    </source>
</evidence>
<protein>
    <recommendedName>
        <fullName evidence="5">GAG-pre-integrase domain-containing protein</fullName>
    </recommendedName>
</protein>
<dbReference type="InterPro" id="IPR054722">
    <property type="entry name" value="PolX-like_BBD"/>
</dbReference>
<name>A0A8A1L835_AJEC8</name>
<proteinExistence type="predicted"/>
<evidence type="ECO:0000259" key="1">
    <source>
        <dbReference type="Pfam" id="PF13976"/>
    </source>
</evidence>
<reference evidence="3" key="1">
    <citation type="submission" date="2021-01" db="EMBL/GenBank/DDBJ databases">
        <title>Chromosome-level genome assembly of a human fungal pathogen reveals clustering of transcriptionally co-regulated genes.</title>
        <authorList>
            <person name="Voorhies M."/>
            <person name="Cohen S."/>
            <person name="Shea T.P."/>
            <person name="Petrus S."/>
            <person name="Munoz J.F."/>
            <person name="Poplawski S."/>
            <person name="Goldman W.E."/>
            <person name="Michael T."/>
            <person name="Cuomo C.A."/>
            <person name="Sil A."/>
            <person name="Beyhan S."/>
        </authorList>
    </citation>
    <scope>NUCLEOTIDE SEQUENCE</scope>
    <source>
        <strain evidence="3">H88</strain>
    </source>
</reference>
<sequence length="372" mass="42163">MEALISERTSFKPINQLIPRTSQFGSERYQKKAKETLSIWSMTSELNRHKKMNEALKNEDIKKKIDAVLTKVAASNTDMIEPTLGGMILLKRLEEPTDHSIDHSANQPSITSDIAAVDQSTGCLNMNVKSSPSNQRPYLRDSWIFDTGAERHICNNRSRFLTYEPSEEQVYTGDSTTRVMGYGTVWTYMTNSLGKQFQMILKNAAYIPNSHTNLIAWKPCYHIEGIYFDGKTFRLRRIRDDSIFTHIEVYDGLLVTEYRRTSENNTLVLANIAPSNNSTEHAKITEPPKISKPAELNAPSYTPKSSAAFSKIWHQCLGHLSMRAVEHLPIDVKGVQISDIKDITNVDTEDKELCEPCHLAKGKNQISHHPHV</sequence>
<accession>A0A8A1L835</accession>
<dbReference type="VEuPathDB" id="FungiDB:I7I53_08954"/>